<name>A0ABU4PMW2_9SPHN</name>
<dbReference type="Proteomes" id="UP001279660">
    <property type="component" value="Unassembled WGS sequence"/>
</dbReference>
<dbReference type="InterPro" id="IPR051311">
    <property type="entry name" value="DedA_domain"/>
</dbReference>
<reference evidence="3 4" key="1">
    <citation type="submission" date="2023-11" db="EMBL/GenBank/DDBJ databases">
        <title>MicrobeMod: A computational toolkit for identifying prokaryotic methylation and restriction-modification with nanopore sequencing.</title>
        <authorList>
            <person name="Crits-Christoph A."/>
            <person name="Kang S.C."/>
            <person name="Lee H."/>
            <person name="Ostrov N."/>
        </authorList>
    </citation>
    <scope>NUCLEOTIDE SEQUENCE [LARGE SCALE GENOMIC DNA]</scope>
    <source>
        <strain evidence="3 4">ATCC 14820</strain>
    </source>
</reference>
<dbReference type="PANTHER" id="PTHR42709:SF2">
    <property type="entry name" value="INNER MEMBRANE PROTEIN YOHD"/>
    <property type="match status" value="1"/>
</dbReference>
<evidence type="ECO:0000313" key="4">
    <source>
        <dbReference type="Proteomes" id="UP001279660"/>
    </source>
</evidence>
<accession>A0ABU4PMW2</accession>
<dbReference type="RefSeq" id="WP_010405354.1">
    <property type="nucleotide sequence ID" value="NZ_JAWXXV010000001.1"/>
</dbReference>
<sequence length="191" mass="20998">MSLEALIARYGLLALFAGAGIEGETVVIAGGLLAHKGLFPLPGAMAAAAAGSFLADQIFFALGRYFRDRPWVRRVRQRALFERALGLLERYPIGFIFAFRFLYGLRTISPVAIGTTKVSARLFVLVNLVSAMVWGVVFTGIGYLFGHGFEKLIERYVPDRHAILIVALSGVALATLAGGWHWWRTRKSRDA</sequence>
<keyword evidence="1" id="KW-1133">Transmembrane helix</keyword>
<keyword evidence="1" id="KW-0812">Transmembrane</keyword>
<dbReference type="Pfam" id="PF09335">
    <property type="entry name" value="VTT_dom"/>
    <property type="match status" value="1"/>
</dbReference>
<protein>
    <submittedName>
        <fullName evidence="3">DedA family protein</fullName>
    </submittedName>
</protein>
<dbReference type="PANTHER" id="PTHR42709">
    <property type="entry name" value="ALKALINE PHOSPHATASE LIKE PROTEIN"/>
    <property type="match status" value="1"/>
</dbReference>
<evidence type="ECO:0000313" key="3">
    <source>
        <dbReference type="EMBL" id="MDX5983295.1"/>
    </source>
</evidence>
<feature type="transmembrane region" description="Helical" evidence="1">
    <location>
        <begin position="39"/>
        <end position="63"/>
    </location>
</feature>
<proteinExistence type="predicted"/>
<keyword evidence="1" id="KW-0472">Membrane</keyword>
<organism evidence="3 4">
    <name type="scientific">Sphingomonas echinoides</name>
    <dbReference type="NCBI Taxonomy" id="59803"/>
    <lineage>
        <taxon>Bacteria</taxon>
        <taxon>Pseudomonadati</taxon>
        <taxon>Pseudomonadota</taxon>
        <taxon>Alphaproteobacteria</taxon>
        <taxon>Sphingomonadales</taxon>
        <taxon>Sphingomonadaceae</taxon>
        <taxon>Sphingomonas</taxon>
    </lineage>
</organism>
<evidence type="ECO:0000259" key="2">
    <source>
        <dbReference type="Pfam" id="PF09335"/>
    </source>
</evidence>
<gene>
    <name evidence="3" type="ORF">SIL82_03420</name>
</gene>
<comment type="caution">
    <text evidence="3">The sequence shown here is derived from an EMBL/GenBank/DDBJ whole genome shotgun (WGS) entry which is preliminary data.</text>
</comment>
<feature type="transmembrane region" description="Helical" evidence="1">
    <location>
        <begin position="12"/>
        <end position="33"/>
    </location>
</feature>
<dbReference type="EMBL" id="JAWXXV010000001">
    <property type="protein sequence ID" value="MDX5983295.1"/>
    <property type="molecule type" value="Genomic_DNA"/>
</dbReference>
<keyword evidence="4" id="KW-1185">Reference proteome</keyword>
<dbReference type="InterPro" id="IPR032816">
    <property type="entry name" value="VTT_dom"/>
</dbReference>
<feature type="domain" description="VTT" evidence="2">
    <location>
        <begin position="23"/>
        <end position="143"/>
    </location>
</feature>
<feature type="transmembrane region" description="Helical" evidence="1">
    <location>
        <begin position="161"/>
        <end position="183"/>
    </location>
</feature>
<feature type="transmembrane region" description="Helical" evidence="1">
    <location>
        <begin position="123"/>
        <end position="149"/>
    </location>
</feature>
<evidence type="ECO:0000256" key="1">
    <source>
        <dbReference type="SAM" id="Phobius"/>
    </source>
</evidence>